<keyword evidence="1" id="KW-1133">Transmembrane helix</keyword>
<evidence type="ECO:0008006" key="4">
    <source>
        <dbReference type="Google" id="ProtNLM"/>
    </source>
</evidence>
<dbReference type="Proteomes" id="UP000230392">
    <property type="component" value="Unassembled WGS sequence"/>
</dbReference>
<gene>
    <name evidence="2" type="ORF">COX46_05600</name>
</gene>
<comment type="caution">
    <text evidence="2">The sequence shown here is derived from an EMBL/GenBank/DDBJ whole genome shotgun (WGS) entry which is preliminary data.</text>
</comment>
<organism evidence="2 3">
    <name type="scientific">bacterium (Candidatus Ratteibacteria) CG23_combo_of_CG06-09_8_20_14_all_48_7</name>
    <dbReference type="NCBI Taxonomy" id="2014292"/>
    <lineage>
        <taxon>Bacteria</taxon>
        <taxon>Candidatus Ratteibacteria</taxon>
    </lineage>
</organism>
<feature type="transmembrane region" description="Helical" evidence="1">
    <location>
        <begin position="244"/>
        <end position="265"/>
    </location>
</feature>
<sequence>MLEETEASLTLRSGWLFTPKKEVRQEFRAENLEILLDKVKECLRANPPCRLTVLLNHSFFLERTLFLPFQKKRLIALVLPEELESRLPAPLSEYLYGFIVPGEPHLPITVILLPVKTWHLLKETFQDFRWKVRPGDLILNRHPAVRGKKTALLLVKRRNQARIILFQKGRFVTGRSFLFTDENYEQRLSEESRFFLRSNRLPEDLEPVEVYPDERLALSSVFQSQPFSFRTQSVTSFWARHSTVYASFLGSLAILGILSFLSYHAKKTASLSYQKVNDELRRQESFFPAGDSSLQRLLSDRTIQTMLRSDLSPLATFKTFTESLPADVPLSLDYLSVDREKITINGTLNAPSQVDRLLKSLLSSVRFKEPVLGELNLETGTVKFPLTMKIQPAEKEF</sequence>
<keyword evidence="1" id="KW-0812">Transmembrane</keyword>
<keyword evidence="1" id="KW-0472">Membrane</keyword>
<dbReference type="AlphaFoldDB" id="A0A2G9Y8I2"/>
<protein>
    <recommendedName>
        <fullName evidence="4">GspL periplasmic domain-containing protein</fullName>
    </recommendedName>
</protein>
<evidence type="ECO:0000313" key="3">
    <source>
        <dbReference type="Proteomes" id="UP000230392"/>
    </source>
</evidence>
<accession>A0A2G9Y8I2</accession>
<reference evidence="2 3" key="1">
    <citation type="submission" date="2017-09" db="EMBL/GenBank/DDBJ databases">
        <title>Depth-based differentiation of microbial function through sediment-hosted aquifers and enrichment of novel symbionts in the deep terrestrial subsurface.</title>
        <authorList>
            <person name="Probst A.J."/>
            <person name="Ladd B."/>
            <person name="Jarett J.K."/>
            <person name="Geller-Mcgrath D.E."/>
            <person name="Sieber C.M."/>
            <person name="Emerson J.B."/>
            <person name="Anantharaman K."/>
            <person name="Thomas B.C."/>
            <person name="Malmstrom R."/>
            <person name="Stieglmeier M."/>
            <person name="Klingl A."/>
            <person name="Woyke T."/>
            <person name="Ryan C.M."/>
            <person name="Banfield J.F."/>
        </authorList>
    </citation>
    <scope>NUCLEOTIDE SEQUENCE [LARGE SCALE GENOMIC DNA]</scope>
    <source>
        <strain evidence="2">CG23_combo_of_CG06-09_8_20_14_all_48_7</strain>
    </source>
</reference>
<proteinExistence type="predicted"/>
<dbReference type="EMBL" id="PCRF01000273">
    <property type="protein sequence ID" value="PIP15536.1"/>
    <property type="molecule type" value="Genomic_DNA"/>
</dbReference>
<name>A0A2G9Y8I2_9BACT</name>
<evidence type="ECO:0000313" key="2">
    <source>
        <dbReference type="EMBL" id="PIP15536.1"/>
    </source>
</evidence>
<evidence type="ECO:0000256" key="1">
    <source>
        <dbReference type="SAM" id="Phobius"/>
    </source>
</evidence>